<dbReference type="UniPathway" id="UPA00196"/>
<keyword evidence="3" id="KW-0472">Membrane</keyword>
<dbReference type="GeneID" id="80902722"/>
<dbReference type="SUPFAM" id="SSF102588">
    <property type="entry name" value="LmbE-like"/>
    <property type="match status" value="1"/>
</dbReference>
<dbReference type="Pfam" id="PF02585">
    <property type="entry name" value="PIG-L"/>
    <property type="match status" value="1"/>
</dbReference>
<dbReference type="OrthoDB" id="440160at2759"/>
<organism evidence="4 5">
    <name type="scientific">Malassezia vespertilionis</name>
    <dbReference type="NCBI Taxonomy" id="2020962"/>
    <lineage>
        <taxon>Eukaryota</taxon>
        <taxon>Fungi</taxon>
        <taxon>Dikarya</taxon>
        <taxon>Basidiomycota</taxon>
        <taxon>Ustilaginomycotina</taxon>
        <taxon>Malasseziomycetes</taxon>
        <taxon>Malasseziales</taxon>
        <taxon>Malasseziaceae</taxon>
        <taxon>Malassezia</taxon>
    </lineage>
</organism>
<keyword evidence="5" id="KW-1185">Reference proteome</keyword>
<feature type="transmembrane region" description="Helical" evidence="3">
    <location>
        <begin position="188"/>
        <end position="206"/>
    </location>
</feature>
<dbReference type="RefSeq" id="XP_056064005.1">
    <property type="nucleotide sequence ID" value="XM_056208030.1"/>
</dbReference>
<keyword evidence="3" id="KW-1133">Transmembrane helix</keyword>
<sequence>MSAHPDDEVMFFAPAVLEMARQGVRISAWCLSQGNGDGLGAVRREELYQSYQALGVPKERVFVWDDVNLQDGMEHVWDEMYIRQQFIKLAAKWGDMDAILTFDAHGVSSHPNHVAVHRGALAVRAHWRDGVAPTLLTVRTPPLATKFTGLPGALIARLIGHAPILFMATPIQYISALRAMQHHATQLVWFRYLYVLFSTLMYANVIDVWN</sequence>
<keyword evidence="3" id="KW-0812">Transmembrane</keyword>
<evidence type="ECO:0000256" key="1">
    <source>
        <dbReference type="ARBA" id="ARBA00006066"/>
    </source>
</evidence>
<accession>A0A2N1J9M7</accession>
<dbReference type="Proteomes" id="UP000232875">
    <property type="component" value="Unassembled WGS sequence"/>
</dbReference>
<evidence type="ECO:0000313" key="4">
    <source>
        <dbReference type="EMBL" id="PKI83260.1"/>
    </source>
</evidence>
<dbReference type="EC" id="3.5.1.89" evidence="2"/>
<dbReference type="EMBL" id="KZ454992">
    <property type="protein sequence ID" value="PKI83260.1"/>
    <property type="molecule type" value="Genomic_DNA"/>
</dbReference>
<protein>
    <recommendedName>
        <fullName evidence="2">N-acetylglucosaminylphosphatidylinositol deacetylase</fullName>
        <ecNumber evidence="2">3.5.1.89</ecNumber>
    </recommendedName>
</protein>
<dbReference type="PANTHER" id="PTHR12993:SF11">
    <property type="entry name" value="N-ACETYLGLUCOSAMINYL-PHOSPHATIDYLINOSITOL DE-N-ACETYLASE"/>
    <property type="match status" value="1"/>
</dbReference>
<dbReference type="GO" id="GO:0016020">
    <property type="term" value="C:membrane"/>
    <property type="evidence" value="ECO:0007669"/>
    <property type="project" value="GOC"/>
</dbReference>
<evidence type="ECO:0000256" key="2">
    <source>
        <dbReference type="ARBA" id="ARBA00012176"/>
    </source>
</evidence>
<dbReference type="AlphaFoldDB" id="A0A2N1J9M7"/>
<dbReference type="GO" id="GO:0005783">
    <property type="term" value="C:endoplasmic reticulum"/>
    <property type="evidence" value="ECO:0007669"/>
    <property type="project" value="TreeGrafter"/>
</dbReference>
<dbReference type="GO" id="GO:0006506">
    <property type="term" value="P:GPI anchor biosynthetic process"/>
    <property type="evidence" value="ECO:0007669"/>
    <property type="project" value="UniProtKB-UniPathway"/>
</dbReference>
<dbReference type="InterPro" id="IPR003737">
    <property type="entry name" value="GlcNAc_PI_deacetylase-related"/>
</dbReference>
<proteinExistence type="inferred from homology"/>
<dbReference type="STRING" id="2020962.A0A2N1J9M7"/>
<reference evidence="4 5" key="1">
    <citation type="submission" date="2017-10" db="EMBL/GenBank/DDBJ databases">
        <title>A novel species of cold-tolerant Malassezia isolated from bats.</title>
        <authorList>
            <person name="Lorch J.M."/>
            <person name="Palmer J.M."/>
            <person name="Vanderwolf K.J."/>
            <person name="Schmidt K.Z."/>
            <person name="Verant M.L."/>
            <person name="Weller T.J."/>
            <person name="Blehert D.S."/>
        </authorList>
    </citation>
    <scope>NUCLEOTIDE SEQUENCE [LARGE SCALE GENOMIC DNA]</scope>
    <source>
        <strain evidence="4 5">NWHC:44797-103</strain>
    </source>
</reference>
<gene>
    <name evidence="4" type="primary">GPI12</name>
    <name evidence="4" type="ORF">MVES_003053</name>
</gene>
<dbReference type="PANTHER" id="PTHR12993">
    <property type="entry name" value="N-ACETYLGLUCOSAMINYL-PHOSPHATIDYLINOSITOL DE-N-ACETYLASE-RELATED"/>
    <property type="match status" value="1"/>
</dbReference>
<evidence type="ECO:0000256" key="3">
    <source>
        <dbReference type="SAM" id="Phobius"/>
    </source>
</evidence>
<dbReference type="InterPro" id="IPR024078">
    <property type="entry name" value="LmbE-like_dom_sf"/>
</dbReference>
<dbReference type="GO" id="GO:0000225">
    <property type="term" value="F:N-acetylglucosaminylphosphatidylinositol deacetylase activity"/>
    <property type="evidence" value="ECO:0007669"/>
    <property type="project" value="UniProtKB-EC"/>
</dbReference>
<name>A0A2N1J9M7_9BASI</name>
<evidence type="ECO:0000313" key="5">
    <source>
        <dbReference type="Proteomes" id="UP000232875"/>
    </source>
</evidence>
<dbReference type="Gene3D" id="3.40.50.10320">
    <property type="entry name" value="LmbE-like"/>
    <property type="match status" value="1"/>
</dbReference>
<comment type="similarity">
    <text evidence="1">Belongs to the PIGL family.</text>
</comment>